<dbReference type="InterPro" id="IPR014825">
    <property type="entry name" value="DNA_alkylation"/>
</dbReference>
<gene>
    <name evidence="1" type="ORF">HMPREF1991_02931</name>
</gene>
<reference evidence="1 2" key="1">
    <citation type="submission" date="2013-08" db="EMBL/GenBank/DDBJ databases">
        <authorList>
            <person name="Weinstock G."/>
            <person name="Sodergren E."/>
            <person name="Wylie T."/>
            <person name="Fulton L."/>
            <person name="Fulton R."/>
            <person name="Fronick C."/>
            <person name="O'Laughlin M."/>
            <person name="Godfrey J."/>
            <person name="Miner T."/>
            <person name="Herter B."/>
            <person name="Appelbaum E."/>
            <person name="Cordes M."/>
            <person name="Lek S."/>
            <person name="Wollam A."/>
            <person name="Pepin K.H."/>
            <person name="Palsikar V.B."/>
            <person name="Mitreva M."/>
            <person name="Wilson R.K."/>
        </authorList>
    </citation>
    <scope>NUCLEOTIDE SEQUENCE [LARGE SCALE GENOMIC DNA]</scope>
    <source>
        <strain evidence="1 2">ATCC 15930</strain>
    </source>
</reference>
<name>A0A069QMF5_HOYLO</name>
<dbReference type="InterPro" id="IPR016024">
    <property type="entry name" value="ARM-type_fold"/>
</dbReference>
<evidence type="ECO:0000313" key="2">
    <source>
        <dbReference type="Proteomes" id="UP000027442"/>
    </source>
</evidence>
<sequence length="273" mass="30960">MNNQEILARKGAQKVTEIPHDVLALLNAGTIPTVNLTEWLAVDHSQLVKRVFPSMGIDAAMISQVVEEINRQKKPSTMNVIKVVGSFLHEKYANTPQYTTLFQQLSMHLSDSVRCYACYFVVSNAAIPLVDKLNLLKPLVADNHFGVREVVWMALRPELSDSLNISIPLMTQWAESDNPNIRRFSCEALRPRGVWCMHIEALKETPEIYLPVLEKLRADPSRYVQDSVGNWLNDASKSRPDFVAAVCERWEKESPIKETQYIIKKASRSIKGK</sequence>
<dbReference type="SUPFAM" id="SSF48371">
    <property type="entry name" value="ARM repeat"/>
    <property type="match status" value="1"/>
</dbReference>
<dbReference type="EMBL" id="JNGW01000127">
    <property type="protein sequence ID" value="KDR51021.1"/>
    <property type="molecule type" value="Genomic_DNA"/>
</dbReference>
<dbReference type="Proteomes" id="UP000027442">
    <property type="component" value="Unassembled WGS sequence"/>
</dbReference>
<dbReference type="PATRIC" id="fig|1122985.7.peg.3032"/>
<dbReference type="HOGENOM" id="CLU_088207_0_0_10"/>
<dbReference type="Pfam" id="PF08713">
    <property type="entry name" value="DNA_alkylation"/>
    <property type="match status" value="1"/>
</dbReference>
<dbReference type="AlphaFoldDB" id="A0A069QMF5"/>
<comment type="caution">
    <text evidence="1">The sequence shown here is derived from an EMBL/GenBank/DDBJ whole genome shotgun (WGS) entry which is preliminary data.</text>
</comment>
<protein>
    <recommendedName>
        <fullName evidence="3">DNA alkylation repair enzyme</fullName>
    </recommendedName>
</protein>
<dbReference type="Gene3D" id="1.25.40.290">
    <property type="entry name" value="ARM repeat domains"/>
    <property type="match status" value="1"/>
</dbReference>
<proteinExistence type="predicted"/>
<evidence type="ECO:0000313" key="1">
    <source>
        <dbReference type="EMBL" id="KDR51021.1"/>
    </source>
</evidence>
<dbReference type="eggNOG" id="COG4335">
    <property type="taxonomic scope" value="Bacteria"/>
</dbReference>
<keyword evidence="2" id="KW-1185">Reference proteome</keyword>
<organism evidence="1 2">
    <name type="scientific">Hoylesella loescheii DSM 19665 = JCM 12249 = ATCC 15930</name>
    <dbReference type="NCBI Taxonomy" id="1122985"/>
    <lineage>
        <taxon>Bacteria</taxon>
        <taxon>Pseudomonadati</taxon>
        <taxon>Bacteroidota</taxon>
        <taxon>Bacteroidia</taxon>
        <taxon>Bacteroidales</taxon>
        <taxon>Prevotellaceae</taxon>
        <taxon>Hoylesella</taxon>
    </lineage>
</organism>
<accession>A0A069QMF5</accession>
<dbReference type="RefSeq" id="WP_018967121.1">
    <property type="nucleotide sequence ID" value="NZ_KB899213.1"/>
</dbReference>
<evidence type="ECO:0008006" key="3">
    <source>
        <dbReference type="Google" id="ProtNLM"/>
    </source>
</evidence>